<feature type="coiled-coil region" evidence="1">
    <location>
        <begin position="54"/>
        <end position="123"/>
    </location>
</feature>
<dbReference type="HOGENOM" id="CLU_031061_0_0_1"/>
<dbReference type="Proteomes" id="UP000017559">
    <property type="component" value="Unassembled WGS sequence"/>
</dbReference>
<evidence type="ECO:0000256" key="1">
    <source>
        <dbReference type="SAM" id="Coils"/>
    </source>
</evidence>
<proteinExistence type="predicted"/>
<feature type="region of interest" description="Disordered" evidence="2">
    <location>
        <begin position="152"/>
        <end position="235"/>
    </location>
</feature>
<feature type="compositionally biased region" description="Low complexity" evidence="2">
    <location>
        <begin position="207"/>
        <end position="217"/>
    </location>
</feature>
<dbReference type="KEGG" id="mrr:Moror_17437"/>
<feature type="compositionally biased region" description="Polar residues" evidence="2">
    <location>
        <begin position="377"/>
        <end position="387"/>
    </location>
</feature>
<protein>
    <submittedName>
        <fullName evidence="3">Uncharacterized protein</fullName>
    </submittedName>
</protein>
<feature type="compositionally biased region" description="Polar residues" evidence="2">
    <location>
        <begin position="225"/>
        <end position="235"/>
    </location>
</feature>
<feature type="region of interest" description="Disordered" evidence="2">
    <location>
        <begin position="24"/>
        <end position="44"/>
    </location>
</feature>
<dbReference type="EMBL" id="AWSO01000019">
    <property type="protein sequence ID" value="ESK97730.1"/>
    <property type="molecule type" value="Genomic_DNA"/>
</dbReference>
<dbReference type="AlphaFoldDB" id="V2XYZ7"/>
<feature type="compositionally biased region" description="Polar residues" evidence="2">
    <location>
        <begin position="159"/>
        <end position="176"/>
    </location>
</feature>
<evidence type="ECO:0000313" key="3">
    <source>
        <dbReference type="EMBL" id="ESK97730.1"/>
    </source>
</evidence>
<accession>V2XYZ7</accession>
<dbReference type="STRING" id="1381753.V2XYZ7"/>
<evidence type="ECO:0000256" key="2">
    <source>
        <dbReference type="SAM" id="MobiDB-lite"/>
    </source>
</evidence>
<feature type="compositionally biased region" description="Polar residues" evidence="2">
    <location>
        <begin position="356"/>
        <end position="365"/>
    </location>
</feature>
<gene>
    <name evidence="3" type="ORF">Moror_17437</name>
</gene>
<feature type="region of interest" description="Disordered" evidence="2">
    <location>
        <begin position="319"/>
        <end position="387"/>
    </location>
</feature>
<dbReference type="OrthoDB" id="2505754at2759"/>
<feature type="coiled-coil region" evidence="1">
    <location>
        <begin position="239"/>
        <end position="270"/>
    </location>
</feature>
<feature type="compositionally biased region" description="Polar residues" evidence="2">
    <location>
        <begin position="197"/>
        <end position="206"/>
    </location>
</feature>
<evidence type="ECO:0000313" key="4">
    <source>
        <dbReference type="Proteomes" id="UP000017559"/>
    </source>
</evidence>
<reference evidence="3 4" key="1">
    <citation type="journal article" date="2014" name="BMC Genomics">
        <title>Genome and secretome analysis of the hemibiotrophic fungal pathogen, Moniliophthora roreri, which causes frosty pod rot disease of cacao: mechanisms of the biotrophic and necrotrophic phases.</title>
        <authorList>
            <person name="Meinhardt L.W."/>
            <person name="Costa G.G.L."/>
            <person name="Thomazella D.P.T."/>
            <person name="Teixeira P.J.P.L."/>
            <person name="Carazzolle M.F."/>
            <person name="Schuster S.C."/>
            <person name="Carlson J.E."/>
            <person name="Guiltinan M.J."/>
            <person name="Mieczkowski P."/>
            <person name="Farmer A."/>
            <person name="Ramaraj T."/>
            <person name="Crozier J."/>
            <person name="Davis R.E."/>
            <person name="Shao J."/>
            <person name="Melnick R.L."/>
            <person name="Pereira G.A.G."/>
            <person name="Bailey B.A."/>
        </authorList>
    </citation>
    <scope>NUCLEOTIDE SEQUENCE [LARGE SCALE GENOMIC DNA]</scope>
    <source>
        <strain evidence="3 4">MCA 2997</strain>
    </source>
</reference>
<name>V2XYZ7_MONRO</name>
<comment type="caution">
    <text evidence="3">The sequence shown here is derived from an EMBL/GenBank/DDBJ whole genome shotgun (WGS) entry which is preliminary data.</text>
</comment>
<feature type="compositionally biased region" description="Basic and acidic residues" evidence="2">
    <location>
        <begin position="366"/>
        <end position="376"/>
    </location>
</feature>
<keyword evidence="4" id="KW-1185">Reference proteome</keyword>
<keyword evidence="1" id="KW-0175">Coiled coil</keyword>
<sequence length="387" mass="42029">MSSPALKHKPRPFSIDLSLELERQLESESLPTSPANADTPARDSLDPTVLAHIVMTLRQSLQEMTKERDDLLALLSSAHSKEAELNDALQHMTDKATGMEEELTEARKKMKDDEEAISMLRSKVEESRRGLMRLQTENRRQSMQPIDVSRASIPLLGSPPSSKRASFTPLTGTYNARANGHKRGTSVSDSHLETDLHTQTLTVNDTSSASSRRFSGLFGRGGSPPQDTVTPKDSSSFELESIKKELSSVKAELEDTRHELSEAIEAREASESCVKTLREFISENSIGVGNVDSSGAQAKKQAAASWGFNLWKVDTSVKAQNGPASADSSHSPDAPDSSATPTVSTPLSRKIGGFFSRQSSISSVDADTRSSLDVRSDTSSMKNDTHV</sequence>
<feature type="compositionally biased region" description="Low complexity" evidence="2">
    <location>
        <begin position="323"/>
        <end position="339"/>
    </location>
</feature>
<organism evidence="3 4">
    <name type="scientific">Moniliophthora roreri (strain MCA 2997)</name>
    <name type="common">Cocoa frosty pod rot fungus</name>
    <name type="synonym">Crinipellis roreri</name>
    <dbReference type="NCBI Taxonomy" id="1381753"/>
    <lineage>
        <taxon>Eukaryota</taxon>
        <taxon>Fungi</taxon>
        <taxon>Dikarya</taxon>
        <taxon>Basidiomycota</taxon>
        <taxon>Agaricomycotina</taxon>
        <taxon>Agaricomycetes</taxon>
        <taxon>Agaricomycetidae</taxon>
        <taxon>Agaricales</taxon>
        <taxon>Marasmiineae</taxon>
        <taxon>Marasmiaceae</taxon>
        <taxon>Moniliophthora</taxon>
    </lineage>
</organism>